<evidence type="ECO:0000256" key="1">
    <source>
        <dbReference type="SAM" id="MobiDB-lite"/>
    </source>
</evidence>
<organism evidence="2 3">
    <name type="scientific">Daphnia magna</name>
    <dbReference type="NCBI Taxonomy" id="35525"/>
    <lineage>
        <taxon>Eukaryota</taxon>
        <taxon>Metazoa</taxon>
        <taxon>Ecdysozoa</taxon>
        <taxon>Arthropoda</taxon>
        <taxon>Crustacea</taxon>
        <taxon>Branchiopoda</taxon>
        <taxon>Diplostraca</taxon>
        <taxon>Cladocera</taxon>
        <taxon>Anomopoda</taxon>
        <taxon>Daphniidae</taxon>
        <taxon>Daphnia</taxon>
    </lineage>
</organism>
<gene>
    <name evidence="2" type="ORF">OUZ56_012403</name>
</gene>
<sequence>MELLHTHPSFLEGRYVSKLPRRRNSPISRGIQAAVHERRRILRRQQQVEQIQRQAAVVAAIQGAERLLQAILAERASRVAAKKQQKEQSPAQPKEKLVDTSQDQNQVLHPIN</sequence>
<feature type="compositionally biased region" description="Polar residues" evidence="1">
    <location>
        <begin position="99"/>
        <end position="112"/>
    </location>
</feature>
<evidence type="ECO:0000313" key="2">
    <source>
        <dbReference type="EMBL" id="KAK4007243.1"/>
    </source>
</evidence>
<name>A0ABQ9Z2X2_9CRUS</name>
<reference evidence="2 3" key="1">
    <citation type="journal article" date="2023" name="Nucleic Acids Res.">
        <title>The hologenome of Daphnia magna reveals possible DNA methylation and microbiome-mediated evolution of the host genome.</title>
        <authorList>
            <person name="Chaturvedi A."/>
            <person name="Li X."/>
            <person name="Dhandapani V."/>
            <person name="Marshall H."/>
            <person name="Kissane S."/>
            <person name="Cuenca-Cambronero M."/>
            <person name="Asole G."/>
            <person name="Calvet F."/>
            <person name="Ruiz-Romero M."/>
            <person name="Marangio P."/>
            <person name="Guigo R."/>
            <person name="Rago D."/>
            <person name="Mirbahai L."/>
            <person name="Eastwood N."/>
            <person name="Colbourne J.K."/>
            <person name="Zhou J."/>
            <person name="Mallon E."/>
            <person name="Orsini L."/>
        </authorList>
    </citation>
    <scope>NUCLEOTIDE SEQUENCE [LARGE SCALE GENOMIC DNA]</scope>
    <source>
        <strain evidence="2">LRV0_1</strain>
    </source>
</reference>
<proteinExistence type="predicted"/>
<evidence type="ECO:0000313" key="3">
    <source>
        <dbReference type="Proteomes" id="UP001234178"/>
    </source>
</evidence>
<feature type="region of interest" description="Disordered" evidence="1">
    <location>
        <begin position="78"/>
        <end position="112"/>
    </location>
</feature>
<accession>A0ABQ9Z2X2</accession>
<dbReference type="EMBL" id="JAOYFB010000002">
    <property type="protein sequence ID" value="KAK4007243.1"/>
    <property type="molecule type" value="Genomic_DNA"/>
</dbReference>
<comment type="caution">
    <text evidence="2">The sequence shown here is derived from an EMBL/GenBank/DDBJ whole genome shotgun (WGS) entry which is preliminary data.</text>
</comment>
<keyword evidence="3" id="KW-1185">Reference proteome</keyword>
<protein>
    <submittedName>
        <fullName evidence="2">Uncharacterized protein</fullName>
    </submittedName>
</protein>
<dbReference type="Proteomes" id="UP001234178">
    <property type="component" value="Unassembled WGS sequence"/>
</dbReference>